<dbReference type="RefSeq" id="XP_042924537.1">
    <property type="nucleotide sequence ID" value="XM_043062176.1"/>
</dbReference>
<evidence type="ECO:0000313" key="2">
    <source>
        <dbReference type="Proteomes" id="UP000006906"/>
    </source>
</evidence>
<dbReference type="InParanoid" id="A0A2K3DRU6"/>
<dbReference type="GO" id="GO:0005516">
    <property type="term" value="F:calmodulin binding"/>
    <property type="evidence" value="ECO:0000318"/>
    <property type="project" value="GO_Central"/>
</dbReference>
<dbReference type="KEGG" id="cre:CHLRE_05g233400v5"/>
<reference evidence="1 2" key="1">
    <citation type="journal article" date="2007" name="Science">
        <title>The Chlamydomonas genome reveals the evolution of key animal and plant functions.</title>
        <authorList>
            <person name="Merchant S.S."/>
            <person name="Prochnik S.E."/>
            <person name="Vallon O."/>
            <person name="Harris E.H."/>
            <person name="Karpowicz S.J."/>
            <person name="Witman G.B."/>
            <person name="Terry A."/>
            <person name="Salamov A."/>
            <person name="Fritz-Laylin L.K."/>
            <person name="Marechal-Drouard L."/>
            <person name="Marshall W.F."/>
            <person name="Qu L.H."/>
            <person name="Nelson D.R."/>
            <person name="Sanderfoot A.A."/>
            <person name="Spalding M.H."/>
            <person name="Kapitonov V.V."/>
            <person name="Ren Q."/>
            <person name="Ferris P."/>
            <person name="Lindquist E."/>
            <person name="Shapiro H."/>
            <person name="Lucas S.M."/>
            <person name="Grimwood J."/>
            <person name="Schmutz J."/>
            <person name="Cardol P."/>
            <person name="Cerutti H."/>
            <person name="Chanfreau G."/>
            <person name="Chen C.L."/>
            <person name="Cognat V."/>
            <person name="Croft M.T."/>
            <person name="Dent R."/>
            <person name="Dutcher S."/>
            <person name="Fernandez E."/>
            <person name="Fukuzawa H."/>
            <person name="Gonzalez-Ballester D."/>
            <person name="Gonzalez-Halphen D."/>
            <person name="Hallmann A."/>
            <person name="Hanikenne M."/>
            <person name="Hippler M."/>
            <person name="Inwood W."/>
            <person name="Jabbari K."/>
            <person name="Kalanon M."/>
            <person name="Kuras R."/>
            <person name="Lefebvre P.A."/>
            <person name="Lemaire S.D."/>
            <person name="Lobanov A.V."/>
            <person name="Lohr M."/>
            <person name="Manuell A."/>
            <person name="Meier I."/>
            <person name="Mets L."/>
            <person name="Mittag M."/>
            <person name="Mittelmeier T."/>
            <person name="Moroney J.V."/>
            <person name="Moseley J."/>
            <person name="Napoli C."/>
            <person name="Nedelcu A.M."/>
            <person name="Niyogi K."/>
            <person name="Novoselov S.V."/>
            <person name="Paulsen I.T."/>
            <person name="Pazour G."/>
            <person name="Purton S."/>
            <person name="Ral J.P."/>
            <person name="Riano-Pachon D.M."/>
            <person name="Riekhof W."/>
            <person name="Rymarquis L."/>
            <person name="Schroda M."/>
            <person name="Stern D."/>
            <person name="Umen J."/>
            <person name="Willows R."/>
            <person name="Wilson N."/>
            <person name="Zimmer S.L."/>
            <person name="Allmer J."/>
            <person name="Balk J."/>
            <person name="Bisova K."/>
            <person name="Chen C.J."/>
            <person name="Elias M."/>
            <person name="Gendler K."/>
            <person name="Hauser C."/>
            <person name="Lamb M.R."/>
            <person name="Ledford H."/>
            <person name="Long J.C."/>
            <person name="Minagawa J."/>
            <person name="Page M.D."/>
            <person name="Pan J."/>
            <person name="Pootakham W."/>
            <person name="Roje S."/>
            <person name="Rose A."/>
            <person name="Stahlberg E."/>
            <person name="Terauchi A.M."/>
            <person name="Yang P."/>
            <person name="Ball S."/>
            <person name="Bowler C."/>
            <person name="Dieckmann C.L."/>
            <person name="Gladyshev V.N."/>
            <person name="Green P."/>
            <person name="Jorgensen R."/>
            <person name="Mayfield S."/>
            <person name="Mueller-Roeber B."/>
            <person name="Rajamani S."/>
            <person name="Sayre R.T."/>
            <person name="Brokstein P."/>
            <person name="Dubchak I."/>
            <person name="Goodstein D."/>
            <person name="Hornick L."/>
            <person name="Huang Y.W."/>
            <person name="Jhaveri J."/>
            <person name="Luo Y."/>
            <person name="Martinez D."/>
            <person name="Ngau W.C."/>
            <person name="Otillar B."/>
            <person name="Poliakov A."/>
            <person name="Porter A."/>
            <person name="Szajkowski L."/>
            <person name="Werner G."/>
            <person name="Zhou K."/>
            <person name="Grigoriev I.V."/>
            <person name="Rokhsar D.S."/>
            <person name="Grossman A.R."/>
        </authorList>
    </citation>
    <scope>NUCLEOTIDE SEQUENCE [LARGE SCALE GENOMIC DNA]</scope>
    <source>
        <strain evidence="2">CC-503</strain>
    </source>
</reference>
<evidence type="ECO:0008006" key="3">
    <source>
        <dbReference type="Google" id="ProtNLM"/>
    </source>
</evidence>
<dbReference type="GeneID" id="5727755"/>
<dbReference type="GO" id="GO:0005634">
    <property type="term" value="C:nucleus"/>
    <property type="evidence" value="ECO:0000318"/>
    <property type="project" value="GO_Central"/>
</dbReference>
<sequence length="606" mass="64351">MSAQEIQEAEAKRIRLAPTTKWTVDAVNAFSEASAAERTIFRVPRAEPAAAREILDKVIALQASAAAGLLGVGSTGGAGADGAVAATGDAAEPGSGSTAADGVDNSREYATQLLGPPLGSPPHLDDLHRFIQGPPAAQIPISVDALSAVRLPPALQSHFRAASGQLAFAIGASLASPLRQGGSAVVWTVIMEHVVVVSLLQALDNALPASLRIGLVVARDQQLDRTLHTMTTTKSLGGSPVQPDGFLRGQDGRLLAKWEVKAASLEEAVGDLHKKMAAWTPLYYGDTEYLPCFAAAGSHLQFYAVSRARGGMASAPRAISPRYNLTNHADRAEAVMATIKFYQLLRAQQARYPADALPAGAVMRGSGPGFTRELLFRTDVLAARKRLSPWSAFASWCGVGFTALAGLYAATAQRPGLVHAVMGTPTLQGDLYCVDLTPLGLQSSSALPGTEDEARLMLHGLLHGLAAIHEAGFVHRDLRWDNFACSPPDSPTGGSRRWFLLDLETCALADQAPPPAFKPDGWQPDTTLVDGRYTRASDLFQLAWAVQAACWRVVDSAEGKAFLEAILTRPALQQRSAKQLLEHEWLQCVDPDGMCCRAAGAWPGER</sequence>
<dbReference type="Proteomes" id="UP000006906">
    <property type="component" value="Chromosome 5"/>
</dbReference>
<dbReference type="EMBL" id="CM008966">
    <property type="protein sequence ID" value="PNW83253.1"/>
    <property type="molecule type" value="Genomic_DNA"/>
</dbReference>
<keyword evidence="2" id="KW-1185">Reference proteome</keyword>
<dbReference type="AlphaFoldDB" id="A0A2K3DRU6"/>
<dbReference type="Gramene" id="PNW83253">
    <property type="protein sequence ID" value="PNW83253"/>
    <property type="gene ID" value="CHLRE_05g233400v5"/>
</dbReference>
<dbReference type="GO" id="GO:0005737">
    <property type="term" value="C:cytoplasm"/>
    <property type="evidence" value="ECO:0000318"/>
    <property type="project" value="GO_Central"/>
</dbReference>
<dbReference type="Gene3D" id="1.10.510.10">
    <property type="entry name" value="Transferase(Phosphotransferase) domain 1"/>
    <property type="match status" value="1"/>
</dbReference>
<name>A0A2K3DRU6_CHLRE</name>
<protein>
    <recommendedName>
        <fullName evidence="3">Protein kinase domain-containing protein</fullName>
    </recommendedName>
</protein>
<dbReference type="PaxDb" id="3055-EDO97123"/>
<dbReference type="OMA" id="VMELEVH"/>
<dbReference type="InterPro" id="IPR011009">
    <property type="entry name" value="Kinase-like_dom_sf"/>
</dbReference>
<evidence type="ECO:0000313" key="1">
    <source>
        <dbReference type="EMBL" id="PNW83253.1"/>
    </source>
</evidence>
<dbReference type="GO" id="GO:0035556">
    <property type="term" value="P:intracellular signal transduction"/>
    <property type="evidence" value="ECO:0000318"/>
    <property type="project" value="GO_Central"/>
</dbReference>
<dbReference type="SUPFAM" id="SSF56112">
    <property type="entry name" value="Protein kinase-like (PK-like)"/>
    <property type="match status" value="1"/>
</dbReference>
<dbReference type="GO" id="GO:0009931">
    <property type="term" value="F:calcium-dependent protein serine/threonine kinase activity"/>
    <property type="evidence" value="ECO:0000318"/>
    <property type="project" value="GO_Central"/>
</dbReference>
<accession>A0A2K3DRU6</accession>
<dbReference type="GO" id="GO:0004683">
    <property type="term" value="F:calcium/calmodulin-dependent protein kinase activity"/>
    <property type="evidence" value="ECO:0000318"/>
    <property type="project" value="GO_Central"/>
</dbReference>
<dbReference type="ExpressionAtlas" id="A0A2K3DRU6">
    <property type="expression patterns" value="baseline"/>
</dbReference>
<proteinExistence type="predicted"/>
<organism evidence="1 2">
    <name type="scientific">Chlamydomonas reinhardtii</name>
    <name type="common">Chlamydomonas smithii</name>
    <dbReference type="NCBI Taxonomy" id="3055"/>
    <lineage>
        <taxon>Eukaryota</taxon>
        <taxon>Viridiplantae</taxon>
        <taxon>Chlorophyta</taxon>
        <taxon>core chlorophytes</taxon>
        <taxon>Chlorophyceae</taxon>
        <taxon>CS clade</taxon>
        <taxon>Chlamydomonadales</taxon>
        <taxon>Chlamydomonadaceae</taxon>
        <taxon>Chlamydomonas</taxon>
    </lineage>
</organism>
<dbReference type="OrthoDB" id="541922at2759"/>
<gene>
    <name evidence="1" type="ORF">CHLRE_05g233400v5</name>
</gene>